<name>A0A1M5FYB9_9BACT</name>
<dbReference type="AlphaFoldDB" id="A0A1M5FYB9"/>
<proteinExistence type="predicted"/>
<evidence type="ECO:0000313" key="3">
    <source>
        <dbReference type="Proteomes" id="UP000184368"/>
    </source>
</evidence>
<organism evidence="2 3">
    <name type="scientific">Cnuella takakiae</name>
    <dbReference type="NCBI Taxonomy" id="1302690"/>
    <lineage>
        <taxon>Bacteria</taxon>
        <taxon>Pseudomonadati</taxon>
        <taxon>Bacteroidota</taxon>
        <taxon>Chitinophagia</taxon>
        <taxon>Chitinophagales</taxon>
        <taxon>Chitinophagaceae</taxon>
        <taxon>Cnuella</taxon>
    </lineage>
</organism>
<evidence type="ECO:0000313" key="2">
    <source>
        <dbReference type="EMBL" id="SHF96525.1"/>
    </source>
</evidence>
<keyword evidence="1" id="KW-0732">Signal</keyword>
<dbReference type="OrthoDB" id="680586at2"/>
<reference evidence="2 3" key="1">
    <citation type="submission" date="2016-11" db="EMBL/GenBank/DDBJ databases">
        <authorList>
            <person name="Jaros S."/>
            <person name="Januszkiewicz K."/>
            <person name="Wedrychowicz H."/>
        </authorList>
    </citation>
    <scope>NUCLEOTIDE SEQUENCE [LARGE SCALE GENOMIC DNA]</scope>
    <source>
        <strain evidence="2 3">DSM 26897</strain>
    </source>
</reference>
<dbReference type="EMBL" id="FQUO01000015">
    <property type="protein sequence ID" value="SHF96525.1"/>
    <property type="molecule type" value="Genomic_DNA"/>
</dbReference>
<evidence type="ECO:0000256" key="1">
    <source>
        <dbReference type="SAM" id="SignalP"/>
    </source>
</evidence>
<gene>
    <name evidence="2" type="ORF">SAMN05444008_11520</name>
</gene>
<dbReference type="STRING" id="1302690.BUE76_10410"/>
<feature type="chain" id="PRO_5013064614" evidence="1">
    <location>
        <begin position="19"/>
        <end position="275"/>
    </location>
</feature>
<feature type="signal peptide" evidence="1">
    <location>
        <begin position="1"/>
        <end position="18"/>
    </location>
</feature>
<keyword evidence="3" id="KW-1185">Reference proteome</keyword>
<dbReference type="RefSeq" id="WP_073045880.1">
    <property type="nucleotide sequence ID" value="NZ_FQUO01000015.1"/>
</dbReference>
<dbReference type="Proteomes" id="UP000184368">
    <property type="component" value="Unassembled WGS sequence"/>
</dbReference>
<dbReference type="Gene3D" id="2.180.10.10">
    <property type="entry name" value="RHS repeat-associated core"/>
    <property type="match status" value="1"/>
</dbReference>
<protein>
    <submittedName>
        <fullName evidence="2">YD repeat-containing protein</fullName>
    </submittedName>
</protein>
<sequence length="275" mass="31136">MKTFLLLFTAICSLQASAQYYYKDIVGTAESNTQMQAYKAGNVKRVALASFDGDNTRTEGFSVAQQFDAGSGILRTVTQTGEDAATVLTTYADAAGRVVKTVDSSATSISTTEYNYRPDGKLLLVKSLVTDAKGGFPITETHEWQYEGDQVKAMTRTRNGREVTALSFVKDEKGNIIEEHSLRNGVKGEPVYYYYNDKNQLTDIVRFNSKAKRLLPEYMFEYNDKGQVIQRITFPSNNSNYTIWRYQYNPQGLRTREAIYNKQKELTGKVEYSYQ</sequence>
<accession>A0A1M5FYB9</accession>